<proteinExistence type="predicted"/>
<dbReference type="eggNOG" id="COG4636">
    <property type="taxonomic scope" value="Bacteria"/>
</dbReference>
<keyword evidence="4" id="KW-1185">Reference proteome</keyword>
<dbReference type="PANTHER" id="PTHR33352">
    <property type="entry name" value="SLR1095 PROTEIN"/>
    <property type="match status" value="1"/>
</dbReference>
<name>I3Y5U2_THIV6</name>
<gene>
    <name evidence="3" type="ordered locus">Thivi_0291</name>
</gene>
<evidence type="ECO:0000313" key="3">
    <source>
        <dbReference type="EMBL" id="AFL72360.1"/>
    </source>
</evidence>
<dbReference type="PANTHER" id="PTHR33352:SF2">
    <property type="entry name" value="SLL0995 PROTEIN"/>
    <property type="match status" value="1"/>
</dbReference>
<evidence type="ECO:0000313" key="4">
    <source>
        <dbReference type="Proteomes" id="UP000006062"/>
    </source>
</evidence>
<dbReference type="OrthoDB" id="5762568at2"/>
<feature type="region of interest" description="Disordered" evidence="1">
    <location>
        <begin position="1"/>
        <end position="21"/>
    </location>
</feature>
<dbReference type="RefSeq" id="WP_014776864.1">
    <property type="nucleotide sequence ID" value="NC_018012.1"/>
</dbReference>
<feature type="domain" description="Putative restriction endonuclease" evidence="2">
    <location>
        <begin position="45"/>
        <end position="156"/>
    </location>
</feature>
<dbReference type="Gene3D" id="3.90.1570.10">
    <property type="entry name" value="tt1808, chain A"/>
    <property type="match status" value="1"/>
</dbReference>
<sequence>MNPLSRIDPDDPYPQSDGEPMAENTLQYDWIVKLKENLELRFADRPDVFVAGDLFWYPVPDRRITGPLAPDVMVAFGRPKGPRGCYKQWEEGGIAPQVVFEVLSPSNSAKELRDKRDFYETYGVEEYYLYDPERNRLEVWLRQGERLQPVSHLNGWVSPRLGIRFALSRERLEVFHPDGSPFRSPLEMAFLAREERARAEQADLRAEQEHRRAEKLAARLRALGIDPDV</sequence>
<dbReference type="Proteomes" id="UP000006062">
    <property type="component" value="Chromosome"/>
</dbReference>
<dbReference type="InterPro" id="IPR011335">
    <property type="entry name" value="Restrct_endonuc-II-like"/>
</dbReference>
<dbReference type="InterPro" id="IPR008538">
    <property type="entry name" value="Uma2"/>
</dbReference>
<reference evidence="3 4" key="1">
    <citation type="submission" date="2012-06" db="EMBL/GenBank/DDBJ databases">
        <title>Complete sequence of Thiocystis violascens DSM 198.</title>
        <authorList>
            <consortium name="US DOE Joint Genome Institute"/>
            <person name="Lucas S."/>
            <person name="Han J."/>
            <person name="Lapidus A."/>
            <person name="Cheng J.-F."/>
            <person name="Goodwin L."/>
            <person name="Pitluck S."/>
            <person name="Peters L."/>
            <person name="Ovchinnikova G."/>
            <person name="Teshima H."/>
            <person name="Detter J.C."/>
            <person name="Han C."/>
            <person name="Tapia R."/>
            <person name="Land M."/>
            <person name="Hauser L."/>
            <person name="Kyrpides N."/>
            <person name="Ivanova N."/>
            <person name="Pagani I."/>
            <person name="Vogl K."/>
            <person name="Liu Z."/>
            <person name="Frigaard N.-U."/>
            <person name="Bryant D."/>
            <person name="Woyke T."/>
        </authorList>
    </citation>
    <scope>NUCLEOTIDE SEQUENCE [LARGE SCALE GENOMIC DNA]</scope>
    <source>
        <strain evidence="4">ATCC 17096 / DSM 198 / 6111</strain>
    </source>
</reference>
<evidence type="ECO:0000259" key="2">
    <source>
        <dbReference type="Pfam" id="PF05685"/>
    </source>
</evidence>
<accession>I3Y5U2</accession>
<organism evidence="3 4">
    <name type="scientific">Thiocystis violascens (strain ATCC 17096 / DSM 198 / 6111)</name>
    <name type="common">Chromatium violascens</name>
    <dbReference type="NCBI Taxonomy" id="765911"/>
    <lineage>
        <taxon>Bacteria</taxon>
        <taxon>Pseudomonadati</taxon>
        <taxon>Pseudomonadota</taxon>
        <taxon>Gammaproteobacteria</taxon>
        <taxon>Chromatiales</taxon>
        <taxon>Chromatiaceae</taxon>
        <taxon>Thiocystis</taxon>
    </lineage>
</organism>
<dbReference type="InterPro" id="IPR012296">
    <property type="entry name" value="Nuclease_put_TT1808"/>
</dbReference>
<dbReference type="HOGENOM" id="CLU_075279_0_0_6"/>
<dbReference type="EMBL" id="CP003154">
    <property type="protein sequence ID" value="AFL72360.1"/>
    <property type="molecule type" value="Genomic_DNA"/>
</dbReference>
<dbReference type="KEGG" id="tvi:Thivi_0291"/>
<dbReference type="CDD" id="cd06260">
    <property type="entry name" value="DUF820-like"/>
    <property type="match status" value="1"/>
</dbReference>
<protein>
    <recommendedName>
        <fullName evidence="2">Putative restriction endonuclease domain-containing protein</fullName>
    </recommendedName>
</protein>
<dbReference type="STRING" id="765911.Thivi_0291"/>
<dbReference type="Pfam" id="PF05685">
    <property type="entry name" value="Uma2"/>
    <property type="match status" value="1"/>
</dbReference>
<dbReference type="SUPFAM" id="SSF52980">
    <property type="entry name" value="Restriction endonuclease-like"/>
    <property type="match status" value="1"/>
</dbReference>
<dbReference type="AlphaFoldDB" id="I3Y5U2"/>
<evidence type="ECO:0000256" key="1">
    <source>
        <dbReference type="SAM" id="MobiDB-lite"/>
    </source>
</evidence>